<feature type="non-terminal residue" evidence="2">
    <location>
        <position position="1"/>
    </location>
</feature>
<proteinExistence type="predicted"/>
<protein>
    <submittedName>
        <fullName evidence="2">Uncharacterized protein</fullName>
    </submittedName>
</protein>
<dbReference type="EMBL" id="HACG01033055">
    <property type="protein sequence ID" value="CEK79920.1"/>
    <property type="molecule type" value="Transcribed_RNA"/>
</dbReference>
<dbReference type="AlphaFoldDB" id="A0A0B7AJ24"/>
<accession>A0A0B7AJ24</accession>
<name>A0A0B7AJ24_9EUPU</name>
<gene>
    <name evidence="2" type="primary">ORF118166</name>
    <name evidence="1" type="synonym">ORF118157</name>
</gene>
<dbReference type="EMBL" id="HACG01033053">
    <property type="protein sequence ID" value="CEK79918.1"/>
    <property type="molecule type" value="Transcribed_RNA"/>
</dbReference>
<evidence type="ECO:0000313" key="1">
    <source>
        <dbReference type="EMBL" id="CEK79918.1"/>
    </source>
</evidence>
<reference evidence="2" key="1">
    <citation type="submission" date="2014-12" db="EMBL/GenBank/DDBJ databases">
        <title>Insight into the proteome of Arion vulgaris.</title>
        <authorList>
            <person name="Aradska J."/>
            <person name="Bulat T."/>
            <person name="Smidak R."/>
            <person name="Sarate P."/>
            <person name="Gangsoo J."/>
            <person name="Sialana F."/>
            <person name="Bilban M."/>
            <person name="Lubec G."/>
        </authorList>
    </citation>
    <scope>NUCLEOTIDE SEQUENCE</scope>
    <source>
        <tissue evidence="2">Skin</tissue>
    </source>
</reference>
<sequence>RKCSTFICYEIFSNFSSSENRLLQESSTAQFRLEDSPTYLVITSTPSEHLYGLS</sequence>
<evidence type="ECO:0000313" key="2">
    <source>
        <dbReference type="EMBL" id="CEK79920.1"/>
    </source>
</evidence>
<organism evidence="2">
    <name type="scientific">Arion vulgaris</name>
    <dbReference type="NCBI Taxonomy" id="1028688"/>
    <lineage>
        <taxon>Eukaryota</taxon>
        <taxon>Metazoa</taxon>
        <taxon>Spiralia</taxon>
        <taxon>Lophotrochozoa</taxon>
        <taxon>Mollusca</taxon>
        <taxon>Gastropoda</taxon>
        <taxon>Heterobranchia</taxon>
        <taxon>Euthyneura</taxon>
        <taxon>Panpulmonata</taxon>
        <taxon>Eupulmonata</taxon>
        <taxon>Stylommatophora</taxon>
        <taxon>Helicina</taxon>
        <taxon>Arionoidea</taxon>
        <taxon>Arionidae</taxon>
        <taxon>Arion</taxon>
    </lineage>
</organism>